<proteinExistence type="predicted"/>
<accession>A0A067T1X8</accession>
<organism evidence="1 2">
    <name type="scientific">Galerina marginata (strain CBS 339.88)</name>
    <dbReference type="NCBI Taxonomy" id="685588"/>
    <lineage>
        <taxon>Eukaryota</taxon>
        <taxon>Fungi</taxon>
        <taxon>Dikarya</taxon>
        <taxon>Basidiomycota</taxon>
        <taxon>Agaricomycotina</taxon>
        <taxon>Agaricomycetes</taxon>
        <taxon>Agaricomycetidae</taxon>
        <taxon>Agaricales</taxon>
        <taxon>Agaricineae</taxon>
        <taxon>Strophariaceae</taxon>
        <taxon>Galerina</taxon>
    </lineage>
</organism>
<dbReference type="Proteomes" id="UP000027222">
    <property type="component" value="Unassembled WGS sequence"/>
</dbReference>
<name>A0A067T1X8_GALM3</name>
<protein>
    <submittedName>
        <fullName evidence="1">Uncharacterized protein</fullName>
    </submittedName>
</protein>
<reference evidence="2" key="1">
    <citation type="journal article" date="2014" name="Proc. Natl. Acad. Sci. U.S.A.">
        <title>Extensive sampling of basidiomycete genomes demonstrates inadequacy of the white-rot/brown-rot paradigm for wood decay fungi.</title>
        <authorList>
            <person name="Riley R."/>
            <person name="Salamov A.A."/>
            <person name="Brown D.W."/>
            <person name="Nagy L.G."/>
            <person name="Floudas D."/>
            <person name="Held B.W."/>
            <person name="Levasseur A."/>
            <person name="Lombard V."/>
            <person name="Morin E."/>
            <person name="Otillar R."/>
            <person name="Lindquist E.A."/>
            <person name="Sun H."/>
            <person name="LaButti K.M."/>
            <person name="Schmutz J."/>
            <person name="Jabbour D."/>
            <person name="Luo H."/>
            <person name="Baker S.E."/>
            <person name="Pisabarro A.G."/>
            <person name="Walton J.D."/>
            <person name="Blanchette R.A."/>
            <person name="Henrissat B."/>
            <person name="Martin F."/>
            <person name="Cullen D."/>
            <person name="Hibbett D.S."/>
            <person name="Grigoriev I.V."/>
        </authorList>
    </citation>
    <scope>NUCLEOTIDE SEQUENCE [LARGE SCALE GENOMIC DNA]</scope>
    <source>
        <strain evidence="2">CBS 339.88</strain>
    </source>
</reference>
<evidence type="ECO:0000313" key="1">
    <source>
        <dbReference type="EMBL" id="KDR72998.1"/>
    </source>
</evidence>
<gene>
    <name evidence="1" type="ORF">GALMADRAFT_744458</name>
</gene>
<keyword evidence="2" id="KW-1185">Reference proteome</keyword>
<dbReference type="AlphaFoldDB" id="A0A067T1X8"/>
<sequence>MSSWPPWSLACPSLSLITQRSAVMYLHYTYEAHCLLEFELEPLHYIRVALHFINHIDIKWSQYRKSIQIYQPASLLPPRRERDFGIDEDVICSPRADVDVKFKV</sequence>
<evidence type="ECO:0000313" key="2">
    <source>
        <dbReference type="Proteomes" id="UP000027222"/>
    </source>
</evidence>
<dbReference type="EMBL" id="KL142387">
    <property type="protein sequence ID" value="KDR72998.1"/>
    <property type="molecule type" value="Genomic_DNA"/>
</dbReference>
<dbReference type="HOGENOM" id="CLU_2250358_0_0_1"/>